<dbReference type="RefSeq" id="WP_220580318.1">
    <property type="nucleotide sequence ID" value="NZ_RKLT01000004.1"/>
</dbReference>
<sequence>MTSHDHPQRDSPDWENPDFCPFCGAGLTDGGAGFVDHIEDSPPCEARFESWREQIADDVGSEWGG</sequence>
<gene>
    <name evidence="1" type="ORF">EGH23_12425</name>
</gene>
<reference evidence="1 2" key="1">
    <citation type="submission" date="2021-06" db="EMBL/GenBank/DDBJ databases">
        <title>Halomicroarcula sp. a new haloarchaeum isolated from saline soil.</title>
        <authorList>
            <person name="Duran-Viseras A."/>
            <person name="Sanchez-Porro C."/>
            <person name="Ventosa A."/>
        </authorList>
    </citation>
    <scope>NUCLEOTIDE SEQUENCE [LARGE SCALE GENOMIC DNA]</scope>
    <source>
        <strain evidence="1 2">F27</strain>
    </source>
</reference>
<evidence type="ECO:0000313" key="2">
    <source>
        <dbReference type="Proteomes" id="UP001430455"/>
    </source>
</evidence>
<evidence type="ECO:0000313" key="1">
    <source>
        <dbReference type="EMBL" id="MBX0295682.1"/>
    </source>
</evidence>
<organism evidence="1 2">
    <name type="scientific">Haloarcula nitratireducens</name>
    <dbReference type="NCBI Taxonomy" id="2487749"/>
    <lineage>
        <taxon>Archaea</taxon>
        <taxon>Methanobacteriati</taxon>
        <taxon>Methanobacteriota</taxon>
        <taxon>Stenosarchaea group</taxon>
        <taxon>Halobacteria</taxon>
        <taxon>Halobacteriales</taxon>
        <taxon>Haloarculaceae</taxon>
        <taxon>Haloarcula</taxon>
    </lineage>
</organism>
<dbReference type="Proteomes" id="UP001430455">
    <property type="component" value="Unassembled WGS sequence"/>
</dbReference>
<dbReference type="AlphaFoldDB" id="A0AAW4PCI8"/>
<name>A0AAW4PCI8_9EURY</name>
<dbReference type="Pfam" id="PF24333">
    <property type="entry name" value="DUF7501"/>
    <property type="match status" value="1"/>
</dbReference>
<accession>A0AAW4PCI8</accession>
<comment type="caution">
    <text evidence="1">The sequence shown here is derived from an EMBL/GenBank/DDBJ whole genome shotgun (WGS) entry which is preliminary data.</text>
</comment>
<proteinExistence type="predicted"/>
<keyword evidence="2" id="KW-1185">Reference proteome</keyword>
<dbReference type="EMBL" id="RKLT01000004">
    <property type="protein sequence ID" value="MBX0295682.1"/>
    <property type="molecule type" value="Genomic_DNA"/>
</dbReference>
<dbReference type="InterPro" id="IPR055924">
    <property type="entry name" value="DUF7501"/>
</dbReference>
<protein>
    <recommendedName>
        <fullName evidence="3">Small CPxCG-related zinc finger protein</fullName>
    </recommendedName>
</protein>
<evidence type="ECO:0008006" key="3">
    <source>
        <dbReference type="Google" id="ProtNLM"/>
    </source>
</evidence>